<protein>
    <recommendedName>
        <fullName evidence="3">J domain-containing protein</fullName>
    </recommendedName>
</protein>
<sequence>MKSMRWRPNLLLLLVLLSLLCSTSAFLPRYSTRFASRPLFLSREPFAAYTGPPIDLYRILELRRTATDDEIKSGYKKIARTKHPDVTASKFRFEPSDFNVRELTGYLNDNGVGTSNYVEKSEYIASSLEVYKRTSNIPSSLQTKIDKIADEFNKVTTAYMTLSDPAQRRMYDLTGDWGLEKEYIPDSGDKSVGERMGDRSEAARVRRRKGWEQKDEMQRRVYEQNMIEKEEKERVRSPARSEATSIKNLVTNSSLRSSARFARHSSLRSSQELEAIRKKGEELRARQREVTQQENERNRRKFENAFKRKGGGDGEKEKIDRHENEADGQDKIKAKWGEIFKNIGF</sequence>
<dbReference type="PANTHER" id="PTHR43096:SF10">
    <property type="entry name" value="CHAPERONE PROTEIN DNAJ A6, CHLOROPLASTIC"/>
    <property type="match status" value="1"/>
</dbReference>
<dbReference type="SUPFAM" id="SSF46565">
    <property type="entry name" value="Chaperone J-domain"/>
    <property type="match status" value="1"/>
</dbReference>
<organism evidence="4 5">
    <name type="scientific">Triparma laevis f. inornata</name>
    <dbReference type="NCBI Taxonomy" id="1714386"/>
    <lineage>
        <taxon>Eukaryota</taxon>
        <taxon>Sar</taxon>
        <taxon>Stramenopiles</taxon>
        <taxon>Ochrophyta</taxon>
        <taxon>Bolidophyceae</taxon>
        <taxon>Parmales</taxon>
        <taxon>Triparmaceae</taxon>
        <taxon>Triparma</taxon>
    </lineage>
</organism>
<dbReference type="CDD" id="cd06257">
    <property type="entry name" value="DnaJ"/>
    <property type="match status" value="1"/>
</dbReference>
<feature type="region of interest" description="Disordered" evidence="1">
    <location>
        <begin position="222"/>
        <end position="244"/>
    </location>
</feature>
<dbReference type="GO" id="GO:0042026">
    <property type="term" value="P:protein refolding"/>
    <property type="evidence" value="ECO:0007669"/>
    <property type="project" value="TreeGrafter"/>
</dbReference>
<feature type="region of interest" description="Disordered" evidence="1">
    <location>
        <begin position="284"/>
        <end position="333"/>
    </location>
</feature>
<feature type="chain" id="PRO_5040804190" description="J domain-containing protein" evidence="2">
    <location>
        <begin position="26"/>
        <end position="345"/>
    </location>
</feature>
<comment type="caution">
    <text evidence="4">The sequence shown here is derived from an EMBL/GenBank/DDBJ whole genome shotgun (WGS) entry which is preliminary data.</text>
</comment>
<evidence type="ECO:0000256" key="1">
    <source>
        <dbReference type="SAM" id="MobiDB-lite"/>
    </source>
</evidence>
<gene>
    <name evidence="4" type="ORF">TL16_g10723</name>
</gene>
<dbReference type="InterPro" id="IPR036869">
    <property type="entry name" value="J_dom_sf"/>
</dbReference>
<keyword evidence="2" id="KW-0732">Signal</keyword>
<dbReference type="EMBL" id="BLQM01000386">
    <property type="protein sequence ID" value="GMH87006.1"/>
    <property type="molecule type" value="Genomic_DNA"/>
</dbReference>
<feature type="domain" description="J" evidence="3">
    <location>
        <begin position="55"/>
        <end position="175"/>
    </location>
</feature>
<accession>A0A9W7BAD6</accession>
<dbReference type="PANTHER" id="PTHR43096">
    <property type="entry name" value="DNAJ HOMOLOG 1, MITOCHONDRIAL-RELATED"/>
    <property type="match status" value="1"/>
</dbReference>
<name>A0A9W7BAD6_9STRA</name>
<feature type="compositionally biased region" description="Basic and acidic residues" evidence="1">
    <location>
        <begin position="222"/>
        <end position="236"/>
    </location>
</feature>
<proteinExistence type="predicted"/>
<feature type="signal peptide" evidence="2">
    <location>
        <begin position="1"/>
        <end position="25"/>
    </location>
</feature>
<dbReference type="Proteomes" id="UP001162640">
    <property type="component" value="Unassembled WGS sequence"/>
</dbReference>
<dbReference type="GO" id="GO:0051082">
    <property type="term" value="F:unfolded protein binding"/>
    <property type="evidence" value="ECO:0007669"/>
    <property type="project" value="TreeGrafter"/>
</dbReference>
<dbReference type="Gene3D" id="1.10.287.110">
    <property type="entry name" value="DnaJ domain"/>
    <property type="match status" value="1"/>
</dbReference>
<dbReference type="PROSITE" id="PS50076">
    <property type="entry name" value="DNAJ_2"/>
    <property type="match status" value="1"/>
</dbReference>
<dbReference type="SMART" id="SM00271">
    <property type="entry name" value="DnaJ"/>
    <property type="match status" value="1"/>
</dbReference>
<evidence type="ECO:0000313" key="4">
    <source>
        <dbReference type="EMBL" id="GMH87006.1"/>
    </source>
</evidence>
<dbReference type="Pfam" id="PF00226">
    <property type="entry name" value="DnaJ"/>
    <property type="match status" value="1"/>
</dbReference>
<dbReference type="AlphaFoldDB" id="A0A9W7BAD6"/>
<reference evidence="5" key="1">
    <citation type="journal article" date="2023" name="Commun. Biol.">
        <title>Genome analysis of Parmales, the sister group of diatoms, reveals the evolutionary specialization of diatoms from phago-mixotrophs to photoautotrophs.</title>
        <authorList>
            <person name="Ban H."/>
            <person name="Sato S."/>
            <person name="Yoshikawa S."/>
            <person name="Yamada K."/>
            <person name="Nakamura Y."/>
            <person name="Ichinomiya M."/>
            <person name="Sato N."/>
            <person name="Blanc-Mathieu R."/>
            <person name="Endo H."/>
            <person name="Kuwata A."/>
            <person name="Ogata H."/>
        </authorList>
    </citation>
    <scope>NUCLEOTIDE SEQUENCE [LARGE SCALE GENOMIC DNA]</scope>
</reference>
<evidence type="ECO:0000259" key="3">
    <source>
        <dbReference type="PROSITE" id="PS50076"/>
    </source>
</evidence>
<evidence type="ECO:0000313" key="5">
    <source>
        <dbReference type="Proteomes" id="UP001162640"/>
    </source>
</evidence>
<dbReference type="InterPro" id="IPR001623">
    <property type="entry name" value="DnaJ_domain"/>
</dbReference>
<dbReference type="GO" id="GO:0005737">
    <property type="term" value="C:cytoplasm"/>
    <property type="evidence" value="ECO:0007669"/>
    <property type="project" value="TreeGrafter"/>
</dbReference>
<evidence type="ECO:0000256" key="2">
    <source>
        <dbReference type="SAM" id="SignalP"/>
    </source>
</evidence>
<dbReference type="PRINTS" id="PR00625">
    <property type="entry name" value="JDOMAIN"/>
</dbReference>